<dbReference type="OrthoDB" id="3262412at2759"/>
<dbReference type="Proteomes" id="UP000053424">
    <property type="component" value="Unassembled WGS sequence"/>
</dbReference>
<dbReference type="HOGENOM" id="CLU_099114_0_0_1"/>
<evidence type="ECO:0000313" key="1">
    <source>
        <dbReference type="EMBL" id="KIM44630.1"/>
    </source>
</evidence>
<evidence type="ECO:0000313" key="2">
    <source>
        <dbReference type="Proteomes" id="UP000053424"/>
    </source>
</evidence>
<proteinExistence type="predicted"/>
<protein>
    <submittedName>
        <fullName evidence="1">Uncharacterized protein</fullName>
    </submittedName>
</protein>
<sequence length="176" mass="21064">FRIHFHQHPAIPLDDDEGTYLKAEEIHEGAVKDMYQYCFENNLSQVWVYMWNRWYTTKQWSLWARSASDSISRLKTTMVVENLWKHLKRRDLAQFNRPRLDLVTHLVITSVLPRVQLTIDSVLERRHIGRAKALVPWQTEFKRQWLDMGKSDEERLVQKELAVRKGHLKGKALQRD</sequence>
<gene>
    <name evidence="1" type="ORF">M413DRAFT_66881</name>
</gene>
<organism evidence="1 2">
    <name type="scientific">Hebeloma cylindrosporum</name>
    <dbReference type="NCBI Taxonomy" id="76867"/>
    <lineage>
        <taxon>Eukaryota</taxon>
        <taxon>Fungi</taxon>
        <taxon>Dikarya</taxon>
        <taxon>Basidiomycota</taxon>
        <taxon>Agaricomycotina</taxon>
        <taxon>Agaricomycetes</taxon>
        <taxon>Agaricomycetidae</taxon>
        <taxon>Agaricales</taxon>
        <taxon>Agaricineae</taxon>
        <taxon>Hymenogastraceae</taxon>
        <taxon>Hebeloma</taxon>
    </lineage>
</organism>
<dbReference type="AlphaFoldDB" id="A0A0C3C705"/>
<reference evidence="1 2" key="1">
    <citation type="submission" date="2014-04" db="EMBL/GenBank/DDBJ databases">
        <authorList>
            <consortium name="DOE Joint Genome Institute"/>
            <person name="Kuo A."/>
            <person name="Gay G."/>
            <person name="Dore J."/>
            <person name="Kohler A."/>
            <person name="Nagy L.G."/>
            <person name="Floudas D."/>
            <person name="Copeland A."/>
            <person name="Barry K.W."/>
            <person name="Cichocki N."/>
            <person name="Veneault-Fourrey C."/>
            <person name="LaButti K."/>
            <person name="Lindquist E.A."/>
            <person name="Lipzen A."/>
            <person name="Lundell T."/>
            <person name="Morin E."/>
            <person name="Murat C."/>
            <person name="Sun H."/>
            <person name="Tunlid A."/>
            <person name="Henrissat B."/>
            <person name="Grigoriev I.V."/>
            <person name="Hibbett D.S."/>
            <person name="Martin F."/>
            <person name="Nordberg H.P."/>
            <person name="Cantor M.N."/>
            <person name="Hua S.X."/>
        </authorList>
    </citation>
    <scope>NUCLEOTIDE SEQUENCE [LARGE SCALE GENOMIC DNA]</scope>
    <source>
        <strain evidence="2">h7</strain>
    </source>
</reference>
<name>A0A0C3C705_HEBCY</name>
<reference evidence="2" key="2">
    <citation type="submission" date="2015-01" db="EMBL/GenBank/DDBJ databases">
        <title>Evolutionary Origins and Diversification of the Mycorrhizal Mutualists.</title>
        <authorList>
            <consortium name="DOE Joint Genome Institute"/>
            <consortium name="Mycorrhizal Genomics Consortium"/>
            <person name="Kohler A."/>
            <person name="Kuo A."/>
            <person name="Nagy L.G."/>
            <person name="Floudas D."/>
            <person name="Copeland A."/>
            <person name="Barry K.W."/>
            <person name="Cichocki N."/>
            <person name="Veneault-Fourrey C."/>
            <person name="LaButti K."/>
            <person name="Lindquist E.A."/>
            <person name="Lipzen A."/>
            <person name="Lundell T."/>
            <person name="Morin E."/>
            <person name="Murat C."/>
            <person name="Riley R."/>
            <person name="Ohm R."/>
            <person name="Sun H."/>
            <person name="Tunlid A."/>
            <person name="Henrissat B."/>
            <person name="Grigoriev I.V."/>
            <person name="Hibbett D.S."/>
            <person name="Martin F."/>
        </authorList>
    </citation>
    <scope>NUCLEOTIDE SEQUENCE [LARGE SCALE GENOMIC DNA]</scope>
    <source>
        <strain evidence="2">h7</strain>
    </source>
</reference>
<dbReference type="EMBL" id="KN831773">
    <property type="protein sequence ID" value="KIM44630.1"/>
    <property type="molecule type" value="Genomic_DNA"/>
</dbReference>
<keyword evidence="2" id="KW-1185">Reference proteome</keyword>
<accession>A0A0C3C705</accession>
<feature type="non-terminal residue" evidence="1">
    <location>
        <position position="1"/>
    </location>
</feature>